<dbReference type="GeneID" id="63684159"/>
<dbReference type="EMBL" id="JH795872">
    <property type="protein sequence ID" value="EJT98763.1"/>
    <property type="molecule type" value="Genomic_DNA"/>
</dbReference>
<dbReference type="Gene3D" id="3.40.30.10">
    <property type="entry name" value="Glutaredoxin"/>
    <property type="match status" value="1"/>
</dbReference>
<dbReference type="Pfam" id="PF03190">
    <property type="entry name" value="Thioredox_DsbH"/>
    <property type="match status" value="1"/>
</dbReference>
<dbReference type="InterPro" id="IPR008928">
    <property type="entry name" value="6-hairpin_glycosidase_sf"/>
</dbReference>
<dbReference type="HOGENOM" id="CLU_014051_4_1_1"/>
<dbReference type="AlphaFoldDB" id="M5FSE5"/>
<evidence type="ECO:0000313" key="2">
    <source>
        <dbReference type="EMBL" id="EJT98763.1"/>
    </source>
</evidence>
<reference evidence="2 3" key="1">
    <citation type="journal article" date="2012" name="Science">
        <title>The Paleozoic origin of enzymatic lignin decomposition reconstructed from 31 fungal genomes.</title>
        <authorList>
            <person name="Floudas D."/>
            <person name="Binder M."/>
            <person name="Riley R."/>
            <person name="Barry K."/>
            <person name="Blanchette R.A."/>
            <person name="Henrissat B."/>
            <person name="Martinez A.T."/>
            <person name="Otillar R."/>
            <person name="Spatafora J.W."/>
            <person name="Yadav J.S."/>
            <person name="Aerts A."/>
            <person name="Benoit I."/>
            <person name="Boyd A."/>
            <person name="Carlson A."/>
            <person name="Copeland A."/>
            <person name="Coutinho P.M."/>
            <person name="de Vries R.P."/>
            <person name="Ferreira P."/>
            <person name="Findley K."/>
            <person name="Foster B."/>
            <person name="Gaskell J."/>
            <person name="Glotzer D."/>
            <person name="Gorecki P."/>
            <person name="Heitman J."/>
            <person name="Hesse C."/>
            <person name="Hori C."/>
            <person name="Igarashi K."/>
            <person name="Jurgens J.A."/>
            <person name="Kallen N."/>
            <person name="Kersten P."/>
            <person name="Kohler A."/>
            <person name="Kuees U."/>
            <person name="Kumar T.K.A."/>
            <person name="Kuo A."/>
            <person name="LaButti K."/>
            <person name="Larrondo L.F."/>
            <person name="Lindquist E."/>
            <person name="Ling A."/>
            <person name="Lombard V."/>
            <person name="Lucas S."/>
            <person name="Lundell T."/>
            <person name="Martin R."/>
            <person name="McLaughlin D.J."/>
            <person name="Morgenstern I."/>
            <person name="Morin E."/>
            <person name="Murat C."/>
            <person name="Nagy L.G."/>
            <person name="Nolan M."/>
            <person name="Ohm R.A."/>
            <person name="Patyshakuliyeva A."/>
            <person name="Rokas A."/>
            <person name="Ruiz-Duenas F.J."/>
            <person name="Sabat G."/>
            <person name="Salamov A."/>
            <person name="Samejima M."/>
            <person name="Schmutz J."/>
            <person name="Slot J.C."/>
            <person name="St John F."/>
            <person name="Stenlid J."/>
            <person name="Sun H."/>
            <person name="Sun S."/>
            <person name="Syed K."/>
            <person name="Tsang A."/>
            <person name="Wiebenga A."/>
            <person name="Young D."/>
            <person name="Pisabarro A."/>
            <person name="Eastwood D.C."/>
            <person name="Martin F."/>
            <person name="Cullen D."/>
            <person name="Grigoriev I.V."/>
            <person name="Hibbett D.S."/>
        </authorList>
    </citation>
    <scope>NUCLEOTIDE SEQUENCE [LARGE SCALE GENOMIC DNA]</scope>
    <source>
        <strain evidence="2 3">DJM-731 SS1</strain>
    </source>
</reference>
<dbReference type="PIRSF" id="PIRSF006402">
    <property type="entry name" value="UCP006402_thioredoxin"/>
    <property type="match status" value="1"/>
</dbReference>
<accession>M5FSE5</accession>
<evidence type="ECO:0000313" key="3">
    <source>
        <dbReference type="Proteomes" id="UP000030653"/>
    </source>
</evidence>
<dbReference type="GO" id="GO:0005975">
    <property type="term" value="P:carbohydrate metabolic process"/>
    <property type="evidence" value="ECO:0007669"/>
    <property type="project" value="InterPro"/>
</dbReference>
<gene>
    <name evidence="2" type="ORF">DACRYDRAFT_110659</name>
</gene>
<dbReference type="PANTHER" id="PTHR42899">
    <property type="entry name" value="SPERMATOGENESIS-ASSOCIATED PROTEIN 20"/>
    <property type="match status" value="1"/>
</dbReference>
<name>M5FSE5_DACPD</name>
<dbReference type="InterPro" id="IPR024705">
    <property type="entry name" value="Ssp411"/>
</dbReference>
<dbReference type="SUPFAM" id="SSF48208">
    <property type="entry name" value="Six-hairpin glycosidases"/>
    <property type="match status" value="1"/>
</dbReference>
<organism evidence="2 3">
    <name type="scientific">Dacryopinax primogenitus (strain DJM 731)</name>
    <name type="common">Brown rot fungus</name>
    <dbReference type="NCBI Taxonomy" id="1858805"/>
    <lineage>
        <taxon>Eukaryota</taxon>
        <taxon>Fungi</taxon>
        <taxon>Dikarya</taxon>
        <taxon>Basidiomycota</taxon>
        <taxon>Agaricomycotina</taxon>
        <taxon>Dacrymycetes</taxon>
        <taxon>Dacrymycetales</taxon>
        <taxon>Dacrymycetaceae</taxon>
        <taxon>Dacryopinax</taxon>
    </lineage>
</organism>
<dbReference type="RefSeq" id="XP_040625661.1">
    <property type="nucleotide sequence ID" value="XM_040769097.1"/>
</dbReference>
<dbReference type="SUPFAM" id="SSF52833">
    <property type="entry name" value="Thioredoxin-like"/>
    <property type="match status" value="1"/>
</dbReference>
<dbReference type="PANTHER" id="PTHR42899:SF1">
    <property type="entry name" value="SPERMATOGENESIS-ASSOCIATED PROTEIN 20"/>
    <property type="match status" value="1"/>
</dbReference>
<dbReference type="STRING" id="1858805.M5FSE5"/>
<dbReference type="InterPro" id="IPR004879">
    <property type="entry name" value="Ssp411-like_TRX"/>
</dbReference>
<dbReference type="CDD" id="cd02955">
    <property type="entry name" value="SSP411"/>
    <property type="match status" value="1"/>
</dbReference>
<sequence length="705" mass="79578">MASLTGSSTNRLPISDNPVDWYPWGEEAFQKAKAEDKPVFLSVGYSTCRWCHVMERESFENEEVAKMMNDVCVNVKVDREVLPDVDRVYMNYVTAISGRGGWPMSVWITPDTKIPFFGGTYFPPQAMEQILTQVKDKWKNERDKLVPKGNSLSDILQEPASPTSPALSQLGLPLLRDRGLAMLGQMYDRTHGGFGGAPKFPTQSRFSFLHLVAYLAEDSNNLGRKMSAFTLKKMAMGGIHDQIGLGFHRYSVDAAWHIPHFEIMLYDNAQLAYHYLTYYVLTGDEYYRTVANGVLAYLDRVLLKKTDHGIAYMSAEDAESYEEEGDTIKKEGAFYVWTRAQITAALGEKDGDAFCDHFGVKEEGNVGLEHDPHKELQGKNVLMEQRSAEETATALGISTEEMEGIINRGREVLREERDKRPKPHLDDKIIASWNGLMLKTLAQAALRLPSGPEPEKFYNQGIEVARFVQNQMIKDGKLLRCYRTNVQGVCEDYASVINGLLALYQVKLEPWLLRIAVELQDKQDELFWDEKAWGYFASAEDSDASKIMRLKDDHDGPEPSANSLSLHNLVTLDSICHATDPFALGIPNMSESRAERYQMYAQKMVTFFTPRLLTQPASMPEMVSAAMIYLKEPMCVIISAPEQRQAEVFLAKIREVDEKKWRPDTIYVWERAQKEGVTGRVCAGKTCGLPSGDPQHVVTELGNVH</sequence>
<feature type="domain" description="Spermatogenesis-associated protein 20-like TRX" evidence="1">
    <location>
        <begin position="14"/>
        <end position="156"/>
    </location>
</feature>
<dbReference type="Proteomes" id="UP000030653">
    <property type="component" value="Unassembled WGS sequence"/>
</dbReference>
<evidence type="ECO:0000259" key="1">
    <source>
        <dbReference type="Pfam" id="PF03190"/>
    </source>
</evidence>
<dbReference type="InterPro" id="IPR036249">
    <property type="entry name" value="Thioredoxin-like_sf"/>
</dbReference>
<protein>
    <recommendedName>
        <fullName evidence="1">Spermatogenesis-associated protein 20-like TRX domain-containing protein</fullName>
    </recommendedName>
</protein>
<proteinExistence type="predicted"/>
<keyword evidence="3" id="KW-1185">Reference proteome</keyword>
<dbReference type="OrthoDB" id="1923667at2759"/>